<keyword evidence="3" id="KW-1185">Reference proteome</keyword>
<feature type="chain" id="PRO_5011593865" evidence="1">
    <location>
        <begin position="24"/>
        <end position="167"/>
    </location>
</feature>
<accession>A0A1H8E470</accession>
<dbReference type="OrthoDB" id="9991940at2"/>
<gene>
    <name evidence="2" type="ORF">SAMN05216180_2857</name>
</gene>
<keyword evidence="1" id="KW-0732">Signal</keyword>
<dbReference type="RefSeq" id="WP_092756371.1">
    <property type="nucleotide sequence ID" value="NZ_FOCG01000004.1"/>
</dbReference>
<dbReference type="AlphaFoldDB" id="A0A1H8E470"/>
<feature type="signal peptide" evidence="1">
    <location>
        <begin position="1"/>
        <end position="23"/>
    </location>
</feature>
<evidence type="ECO:0000313" key="2">
    <source>
        <dbReference type="EMBL" id="SEN13588.1"/>
    </source>
</evidence>
<dbReference type="STRING" id="474960.SAMN05216180_2857"/>
<sequence length="167" mass="18880">MKKFLSVLLATVTLFTFSSITFATEIKMHITEGDTLSLSEQEEGEASLNKISPRMNSDGTFEFEYSSPSSDYPNCYIQSDKFTLNTSSPRINMTINNTSDLPDKKAYLRLYGKGCGLFGKKISWKTDGKEYGYTFSNLKIGEEYYFVLDLPYYCEGYGEVVGIDKVL</sequence>
<evidence type="ECO:0000313" key="3">
    <source>
        <dbReference type="Proteomes" id="UP000199158"/>
    </source>
</evidence>
<dbReference type="Proteomes" id="UP000199158">
    <property type="component" value="Unassembled WGS sequence"/>
</dbReference>
<organism evidence="2 3">
    <name type="scientific">Hydrogenoanaerobacterium saccharovorans</name>
    <dbReference type="NCBI Taxonomy" id="474960"/>
    <lineage>
        <taxon>Bacteria</taxon>
        <taxon>Bacillati</taxon>
        <taxon>Bacillota</taxon>
        <taxon>Clostridia</taxon>
        <taxon>Eubacteriales</taxon>
        <taxon>Oscillospiraceae</taxon>
        <taxon>Hydrogenoanaerobacterium</taxon>
    </lineage>
</organism>
<reference evidence="2 3" key="1">
    <citation type="submission" date="2016-10" db="EMBL/GenBank/DDBJ databases">
        <authorList>
            <person name="de Groot N.N."/>
        </authorList>
    </citation>
    <scope>NUCLEOTIDE SEQUENCE [LARGE SCALE GENOMIC DNA]</scope>
    <source>
        <strain evidence="2 3">CGMCC 1.5070</strain>
    </source>
</reference>
<name>A0A1H8E470_9FIRM</name>
<protein>
    <submittedName>
        <fullName evidence="2">Uncharacterized protein</fullName>
    </submittedName>
</protein>
<dbReference type="EMBL" id="FOCG01000004">
    <property type="protein sequence ID" value="SEN13588.1"/>
    <property type="molecule type" value="Genomic_DNA"/>
</dbReference>
<evidence type="ECO:0000256" key="1">
    <source>
        <dbReference type="SAM" id="SignalP"/>
    </source>
</evidence>
<proteinExistence type="predicted"/>